<evidence type="ECO:0000256" key="6">
    <source>
        <dbReference type="ARBA" id="ARBA00023136"/>
    </source>
</evidence>
<dbReference type="AlphaFoldDB" id="B7PVI1"/>
<organism>
    <name type="scientific">Ixodes scapularis</name>
    <name type="common">Black-legged tick</name>
    <name type="synonym">Deer tick</name>
    <dbReference type="NCBI Taxonomy" id="6945"/>
    <lineage>
        <taxon>Eukaryota</taxon>
        <taxon>Metazoa</taxon>
        <taxon>Ecdysozoa</taxon>
        <taxon>Arthropoda</taxon>
        <taxon>Chelicerata</taxon>
        <taxon>Arachnida</taxon>
        <taxon>Acari</taxon>
        <taxon>Parasitiformes</taxon>
        <taxon>Ixodida</taxon>
        <taxon>Ixodoidea</taxon>
        <taxon>Ixodidae</taxon>
        <taxon>Ixodinae</taxon>
        <taxon>Ixodes</taxon>
    </lineage>
</organism>
<dbReference type="InterPro" id="IPR000276">
    <property type="entry name" value="GPCR_Rhodpsn"/>
</dbReference>
<evidence type="ECO:0000256" key="1">
    <source>
        <dbReference type="ARBA" id="ARBA00004141"/>
    </source>
</evidence>
<evidence type="ECO:0000313" key="13">
    <source>
        <dbReference type="Proteomes" id="UP000001555"/>
    </source>
</evidence>
<name>B7PVI1_IXOSC</name>
<keyword evidence="6 9" id="KW-0472">Membrane</keyword>
<dbReference type="GO" id="GO:0004930">
    <property type="term" value="F:G protein-coupled receptor activity"/>
    <property type="evidence" value="ECO:0007669"/>
    <property type="project" value="UniProtKB-KW"/>
</dbReference>
<keyword evidence="13" id="KW-1185">Reference proteome</keyword>
<comment type="subcellular location">
    <subcellularLocation>
        <location evidence="1">Membrane</location>
        <topology evidence="1">Multi-pass membrane protein</topology>
    </subcellularLocation>
</comment>
<dbReference type="Pfam" id="PF00001">
    <property type="entry name" value="7tm_1"/>
    <property type="match status" value="1"/>
</dbReference>
<dbReference type="Proteomes" id="UP000001555">
    <property type="component" value="Unassembled WGS sequence"/>
</dbReference>
<feature type="domain" description="G-protein coupled receptors family 1 profile" evidence="10">
    <location>
        <begin position="1"/>
        <end position="105"/>
    </location>
</feature>
<evidence type="ECO:0000256" key="9">
    <source>
        <dbReference type="SAM" id="Phobius"/>
    </source>
</evidence>
<dbReference type="GO" id="GO:0004715">
    <property type="term" value="F:non-membrane spanning protein tyrosine kinase activity"/>
    <property type="evidence" value="ECO:0007669"/>
    <property type="project" value="UniProtKB-EC"/>
</dbReference>
<dbReference type="HOGENOM" id="CLU_1497876_0_0_1"/>
<reference evidence="12" key="2">
    <citation type="submission" date="2020-05" db="UniProtKB">
        <authorList>
            <consortium name="EnsemblMetazoa"/>
        </authorList>
    </citation>
    <scope>IDENTIFICATION</scope>
    <source>
        <strain evidence="12">wikel</strain>
    </source>
</reference>
<dbReference type="PaxDb" id="6945-B7PVI1"/>
<keyword evidence="5" id="KW-0297">G-protein coupled receptor</keyword>
<proteinExistence type="inferred from homology"/>
<keyword evidence="4 9" id="KW-1133">Transmembrane helix</keyword>
<evidence type="ECO:0000256" key="8">
    <source>
        <dbReference type="ARBA" id="ARBA00023224"/>
    </source>
</evidence>
<evidence type="ECO:0000256" key="7">
    <source>
        <dbReference type="ARBA" id="ARBA00023170"/>
    </source>
</evidence>
<sequence>MGYQCQAPGTGSRLGATAANQQPNCRLILRGHANSDIRDVKKARQQVIKMLILVVVLFLLCWGPRLIMEIVVKCCLNVFNHGVYAVRVLFYLLPFVHSCLNPIVYCFMSSKFRRRMLRCCQRTCLAPRCPARSATAASRTSSTRNGTARLGSTYTFTSYATSTVALPSSVGPLAGDQLDL</sequence>
<dbReference type="PANTHER" id="PTHR24243:SF233">
    <property type="entry name" value="THYROTROPIN-RELEASING HORMONE RECEPTOR"/>
    <property type="match status" value="1"/>
</dbReference>
<dbReference type="InterPro" id="IPR017452">
    <property type="entry name" value="GPCR_Rhodpsn_7TM"/>
</dbReference>
<evidence type="ECO:0000256" key="5">
    <source>
        <dbReference type="ARBA" id="ARBA00023040"/>
    </source>
</evidence>
<dbReference type="InParanoid" id="B7PVI1"/>
<feature type="transmembrane region" description="Helical" evidence="9">
    <location>
        <begin position="47"/>
        <end position="68"/>
    </location>
</feature>
<dbReference type="VEuPathDB" id="VectorBase:ISCW007873"/>
<gene>
    <name evidence="11" type="ORF">IscW_ISCW007873</name>
</gene>
<comment type="similarity">
    <text evidence="2">Belongs to the G-protein coupled receptor 1 family.</text>
</comment>
<evidence type="ECO:0000259" key="10">
    <source>
        <dbReference type="PROSITE" id="PS50262"/>
    </source>
</evidence>
<dbReference type="EC" id="2.7.10.2" evidence="11"/>
<keyword evidence="8" id="KW-0807">Transducer</keyword>
<keyword evidence="7 11" id="KW-0675">Receptor</keyword>
<evidence type="ECO:0000313" key="12">
    <source>
        <dbReference type="EnsemblMetazoa" id="ISCW007873-PA"/>
    </source>
</evidence>
<keyword evidence="3 9" id="KW-0812">Transmembrane</keyword>
<dbReference type="EMBL" id="ABJB010238368">
    <property type="status" value="NOT_ANNOTATED_CDS"/>
    <property type="molecule type" value="Genomic_DNA"/>
</dbReference>
<evidence type="ECO:0000256" key="3">
    <source>
        <dbReference type="ARBA" id="ARBA00022692"/>
    </source>
</evidence>
<dbReference type="SUPFAM" id="SSF81321">
    <property type="entry name" value="Family A G protein-coupled receptor-like"/>
    <property type="match status" value="1"/>
</dbReference>
<dbReference type="PRINTS" id="PR00237">
    <property type="entry name" value="GPCRRHODOPSN"/>
</dbReference>
<dbReference type="GO" id="GO:0016020">
    <property type="term" value="C:membrane"/>
    <property type="evidence" value="ECO:0007669"/>
    <property type="project" value="UniProtKB-SubCell"/>
</dbReference>
<protein>
    <submittedName>
        <fullName evidence="11 12">G-protein coupled receptor, putative</fullName>
        <ecNumber evidence="11">2.7.10.2</ecNumber>
    </submittedName>
</protein>
<dbReference type="PANTHER" id="PTHR24243">
    <property type="entry name" value="G-PROTEIN COUPLED RECEPTOR"/>
    <property type="match status" value="1"/>
</dbReference>
<reference evidence="11 13" key="1">
    <citation type="submission" date="2008-03" db="EMBL/GenBank/DDBJ databases">
        <title>Annotation of Ixodes scapularis.</title>
        <authorList>
            <consortium name="Ixodes scapularis Genome Project Consortium"/>
            <person name="Caler E."/>
            <person name="Hannick L.I."/>
            <person name="Bidwell S."/>
            <person name="Joardar V."/>
            <person name="Thiagarajan M."/>
            <person name="Amedeo P."/>
            <person name="Galinsky K.J."/>
            <person name="Schobel S."/>
            <person name="Inman J."/>
            <person name="Hostetler J."/>
            <person name="Miller J."/>
            <person name="Hammond M."/>
            <person name="Megy K."/>
            <person name="Lawson D."/>
            <person name="Kodira C."/>
            <person name="Sutton G."/>
            <person name="Meyer J."/>
            <person name="Hill C.A."/>
            <person name="Birren B."/>
            <person name="Nene V."/>
            <person name="Collins F."/>
            <person name="Alarcon-Chaidez F."/>
            <person name="Wikel S."/>
            <person name="Strausberg R."/>
        </authorList>
    </citation>
    <scope>NUCLEOTIDE SEQUENCE [LARGE SCALE GENOMIC DNA]</scope>
    <source>
        <strain evidence="13">Wikel</strain>
        <strain evidence="11">Wikel colony</strain>
    </source>
</reference>
<keyword evidence="11" id="KW-0808">Transferase</keyword>
<evidence type="ECO:0000256" key="4">
    <source>
        <dbReference type="ARBA" id="ARBA00022989"/>
    </source>
</evidence>
<dbReference type="PROSITE" id="PS50262">
    <property type="entry name" value="G_PROTEIN_RECEP_F1_2"/>
    <property type="match status" value="1"/>
</dbReference>
<dbReference type="VEuPathDB" id="VectorBase:ISCI007873"/>
<dbReference type="VEuPathDB" id="VectorBase:ISCP_026722"/>
<dbReference type="Gene3D" id="1.20.1070.10">
    <property type="entry name" value="Rhodopsin 7-helix transmembrane proteins"/>
    <property type="match status" value="1"/>
</dbReference>
<dbReference type="EnsemblMetazoa" id="ISCW007873-RA">
    <property type="protein sequence ID" value="ISCW007873-PA"/>
    <property type="gene ID" value="ISCW007873"/>
</dbReference>
<evidence type="ECO:0000313" key="11">
    <source>
        <dbReference type="EMBL" id="EEC10603.1"/>
    </source>
</evidence>
<feature type="transmembrane region" description="Helical" evidence="9">
    <location>
        <begin position="88"/>
        <end position="108"/>
    </location>
</feature>
<dbReference type="OrthoDB" id="2132067at2759"/>
<evidence type="ECO:0000256" key="2">
    <source>
        <dbReference type="ARBA" id="ARBA00010663"/>
    </source>
</evidence>
<accession>B7PVI1</accession>
<dbReference type="EMBL" id="DS799887">
    <property type="protein sequence ID" value="EEC10603.1"/>
    <property type="molecule type" value="Genomic_DNA"/>
</dbReference>